<evidence type="ECO:0000313" key="1">
    <source>
        <dbReference type="EMBL" id="AWG24758.1"/>
    </source>
</evidence>
<proteinExistence type="predicted"/>
<accession>A0A2S1LM40</accession>
<dbReference type="AlphaFoldDB" id="A0A2S1LM40"/>
<keyword evidence="2" id="KW-1185">Reference proteome</keyword>
<dbReference type="RefSeq" id="WP_108736388.1">
    <property type="nucleotide sequence ID" value="NZ_CP020919.1"/>
</dbReference>
<sequence>MEHLENTILAFDHWENPWTFQKFVLSHLDTDNRNVFNHYWTIATAAELWNHSDLILGCKACHKQLRKQTPLSDAAIAAIVRAVSYEWN</sequence>
<evidence type="ECO:0000313" key="2">
    <source>
        <dbReference type="Proteomes" id="UP000244677"/>
    </source>
</evidence>
<name>A0A2S1LM40_9FLAO</name>
<gene>
    <name evidence="1" type="ORF">FK004_05700</name>
</gene>
<dbReference type="KEGG" id="fki:FK004_05700"/>
<reference evidence="1 2" key="1">
    <citation type="submission" date="2017-04" db="EMBL/GenBank/DDBJ databases">
        <title>Complete genome sequence of Flavobacterium kingsejong AJ004.</title>
        <authorList>
            <person name="Lee P.C."/>
        </authorList>
    </citation>
    <scope>NUCLEOTIDE SEQUENCE [LARGE SCALE GENOMIC DNA]</scope>
    <source>
        <strain evidence="1 2">AJ004</strain>
    </source>
</reference>
<dbReference type="OrthoDB" id="1261250at2"/>
<dbReference type="Proteomes" id="UP000244677">
    <property type="component" value="Chromosome"/>
</dbReference>
<protein>
    <submittedName>
        <fullName evidence="1">Uncharacterized protein</fullName>
    </submittedName>
</protein>
<dbReference type="EMBL" id="CP020919">
    <property type="protein sequence ID" value="AWG24758.1"/>
    <property type="molecule type" value="Genomic_DNA"/>
</dbReference>
<organism evidence="1 2">
    <name type="scientific">Flavobacterium kingsejongi</name>
    <dbReference type="NCBI Taxonomy" id="1678728"/>
    <lineage>
        <taxon>Bacteria</taxon>
        <taxon>Pseudomonadati</taxon>
        <taxon>Bacteroidota</taxon>
        <taxon>Flavobacteriia</taxon>
        <taxon>Flavobacteriales</taxon>
        <taxon>Flavobacteriaceae</taxon>
        <taxon>Flavobacterium</taxon>
    </lineage>
</organism>